<protein>
    <submittedName>
        <fullName evidence="1">Uncharacterized protein</fullName>
    </submittedName>
</protein>
<organism evidence="1">
    <name type="scientific">Anguilla anguilla</name>
    <name type="common">European freshwater eel</name>
    <name type="synonym">Muraena anguilla</name>
    <dbReference type="NCBI Taxonomy" id="7936"/>
    <lineage>
        <taxon>Eukaryota</taxon>
        <taxon>Metazoa</taxon>
        <taxon>Chordata</taxon>
        <taxon>Craniata</taxon>
        <taxon>Vertebrata</taxon>
        <taxon>Euteleostomi</taxon>
        <taxon>Actinopterygii</taxon>
        <taxon>Neopterygii</taxon>
        <taxon>Teleostei</taxon>
        <taxon>Anguilliformes</taxon>
        <taxon>Anguillidae</taxon>
        <taxon>Anguilla</taxon>
    </lineage>
</organism>
<accession>A0A0E9T3W9</accession>
<dbReference type="EMBL" id="GBXM01060256">
    <property type="protein sequence ID" value="JAH48321.1"/>
    <property type="molecule type" value="Transcribed_RNA"/>
</dbReference>
<reference evidence="1" key="1">
    <citation type="submission" date="2014-11" db="EMBL/GenBank/DDBJ databases">
        <authorList>
            <person name="Amaro Gonzalez C."/>
        </authorList>
    </citation>
    <scope>NUCLEOTIDE SEQUENCE</scope>
</reference>
<name>A0A0E9T3W9_ANGAN</name>
<reference evidence="1" key="2">
    <citation type="journal article" date="2015" name="Fish Shellfish Immunol.">
        <title>Early steps in the European eel (Anguilla anguilla)-Vibrio vulnificus interaction in the gills: Role of the RtxA13 toxin.</title>
        <authorList>
            <person name="Callol A."/>
            <person name="Pajuelo D."/>
            <person name="Ebbesson L."/>
            <person name="Teles M."/>
            <person name="MacKenzie S."/>
            <person name="Amaro C."/>
        </authorList>
    </citation>
    <scope>NUCLEOTIDE SEQUENCE</scope>
</reference>
<sequence length="12" mass="1467">MLDSKRMHACFQ</sequence>
<proteinExistence type="predicted"/>
<evidence type="ECO:0000313" key="1">
    <source>
        <dbReference type="EMBL" id="JAH48321.1"/>
    </source>
</evidence>